<name>W2C5D5_9BACT</name>
<evidence type="ECO:0008006" key="5">
    <source>
        <dbReference type="Google" id="ProtNLM"/>
    </source>
</evidence>
<gene>
    <name evidence="3" type="ORF">N425_08565</name>
</gene>
<proteinExistence type="predicted"/>
<evidence type="ECO:0000313" key="3">
    <source>
        <dbReference type="EMBL" id="ETK01692.1"/>
    </source>
</evidence>
<dbReference type="PATRIC" id="fig|1411148.3.peg.1339"/>
<dbReference type="Gene3D" id="2.120.10.80">
    <property type="entry name" value="Kelch-type beta propeller"/>
    <property type="match status" value="1"/>
</dbReference>
<evidence type="ECO:0000259" key="2">
    <source>
        <dbReference type="Pfam" id="PF25852"/>
    </source>
</evidence>
<dbReference type="EMBL" id="AYUF01000468">
    <property type="protein sequence ID" value="ETK01692.1"/>
    <property type="molecule type" value="Genomic_DNA"/>
</dbReference>
<protein>
    <recommendedName>
        <fullName evidence="5">Cadherin-like beta sandwich domain-containing protein</fullName>
    </recommendedName>
</protein>
<dbReference type="InterPro" id="IPR046209">
    <property type="entry name" value="DUF6242_N"/>
</dbReference>
<reference evidence="3 4" key="1">
    <citation type="submission" date="2013-11" db="EMBL/GenBank/DDBJ databases">
        <title>Single cell genomics of uncultured Tannerella BU063 (oral taxon 286).</title>
        <authorList>
            <person name="Beall C.J."/>
            <person name="Campbell A.G."/>
            <person name="Griffen A.L."/>
            <person name="Podar M."/>
            <person name="Leys E.J."/>
        </authorList>
    </citation>
    <scope>NUCLEOTIDE SEQUENCE [LARGE SCALE GENOMIC DNA]</scope>
    <source>
        <strain evidence="3">Cell 2</strain>
    </source>
</reference>
<sequence length="440" mass="47997">MKDEAQRTTPKWRQKNCQIASFLLKNVTKDKDSIAGLSRVTFTIDQLRGEIYNTDSLPYGTRVTHKLACQIVYDEAVGPSSVEFEPEATGKRISGQEADSIDFSRPVRIYVTSLDRTEAKTYTVRLNVHQQDPDSMAWQHTSPLLRQSNFVEARVLAHTGAYLLLARTTDGLNAYRTTDAQTWTALTLSGLPAGKTFEAAYATLLRHTYYIHTTDGALYRSADGTTWTSVAGAPTIVRLLGAVDTVTYGSQPVALAAIVRSKDNTLHFASMDASGAWTTGDAVPTTFPTEGFGSTSYEAAHRRHLLIAGGRRRDGILTDQTWETTDGRTWICLNQYTASGLPALEGAAVANYSGAIVLVGGLNASGTAQRTLYLSYDRGATWIAAAHKLQLPTEFVARGYASAAVTSDGYLLLVGGRTSRTGVMMDELWRGRINRLGYGR</sequence>
<organism evidence="3 4">
    <name type="scientific">Tannerella sp. oral taxon BU063 isolate Cell 2</name>
    <dbReference type="NCBI Taxonomy" id="1411148"/>
    <lineage>
        <taxon>Bacteria</taxon>
        <taxon>Pseudomonadati</taxon>
        <taxon>Bacteroidota</taxon>
        <taxon>Bacteroidia</taxon>
        <taxon>Bacteroidales</taxon>
        <taxon>Tannerellaceae</taxon>
        <taxon>Tannerella</taxon>
    </lineage>
</organism>
<dbReference type="Gene3D" id="2.130.10.10">
    <property type="entry name" value="YVTN repeat-like/Quinoprotein amine dehydrogenase"/>
    <property type="match status" value="1"/>
</dbReference>
<dbReference type="InterPro" id="IPR015943">
    <property type="entry name" value="WD40/YVTN_repeat-like_dom_sf"/>
</dbReference>
<dbReference type="SUPFAM" id="SSF50939">
    <property type="entry name" value="Sialidases"/>
    <property type="match status" value="1"/>
</dbReference>
<dbReference type="InterPro" id="IPR036278">
    <property type="entry name" value="Sialidase_sf"/>
</dbReference>
<dbReference type="InterPro" id="IPR058667">
    <property type="entry name" value="DUF6242_C"/>
</dbReference>
<dbReference type="InterPro" id="IPR015915">
    <property type="entry name" value="Kelch-typ_b-propeller"/>
</dbReference>
<dbReference type="AlphaFoldDB" id="W2C5D5"/>
<accession>W2C5D5</accession>
<dbReference type="Proteomes" id="UP000018837">
    <property type="component" value="Unassembled WGS sequence"/>
</dbReference>
<feature type="domain" description="DUF6242" evidence="1">
    <location>
        <begin position="27"/>
        <end position="126"/>
    </location>
</feature>
<comment type="caution">
    <text evidence="3">The sequence shown here is derived from an EMBL/GenBank/DDBJ whole genome shotgun (WGS) entry which is preliminary data.</text>
</comment>
<evidence type="ECO:0000313" key="4">
    <source>
        <dbReference type="Proteomes" id="UP000018837"/>
    </source>
</evidence>
<feature type="domain" description="DUF6242" evidence="2">
    <location>
        <begin position="132"/>
        <end position="438"/>
    </location>
</feature>
<dbReference type="Pfam" id="PF25852">
    <property type="entry name" value="DUF6242_C"/>
    <property type="match status" value="1"/>
</dbReference>
<evidence type="ECO:0000259" key="1">
    <source>
        <dbReference type="Pfam" id="PF19755"/>
    </source>
</evidence>
<dbReference type="Pfam" id="PF19755">
    <property type="entry name" value="DUF6242"/>
    <property type="match status" value="1"/>
</dbReference>